<dbReference type="PANTHER" id="PTHR30413:SF10">
    <property type="entry name" value="CAPSULE POLYSACCHARIDE EXPORT INNER-MEMBRANE PROTEIN CTRC"/>
    <property type="match status" value="1"/>
</dbReference>
<protein>
    <recommendedName>
        <fullName evidence="10">ABC-2 type transporter transmembrane domain-containing protein</fullName>
    </recommendedName>
</protein>
<feature type="transmembrane region" description="Helical" evidence="9">
    <location>
        <begin position="47"/>
        <end position="70"/>
    </location>
</feature>
<feature type="transmembrane region" description="Helical" evidence="9">
    <location>
        <begin position="120"/>
        <end position="143"/>
    </location>
</feature>
<keyword evidence="7" id="KW-0625">Polysaccharide transport</keyword>
<organism evidence="11 12">
    <name type="scientific">Pseudomonas agarici</name>
    <dbReference type="NCBI Taxonomy" id="46677"/>
    <lineage>
        <taxon>Bacteria</taxon>
        <taxon>Pseudomonadati</taxon>
        <taxon>Pseudomonadota</taxon>
        <taxon>Gammaproteobacteria</taxon>
        <taxon>Pseudomonadales</taxon>
        <taxon>Pseudomonadaceae</taxon>
        <taxon>Pseudomonas</taxon>
    </lineage>
</organism>
<gene>
    <name evidence="11" type="ORF">AWM79_18760</name>
</gene>
<feature type="transmembrane region" description="Helical" evidence="9">
    <location>
        <begin position="76"/>
        <end position="99"/>
    </location>
</feature>
<sequence length="273" mass="31438">MLKRNQWRWVERDFFTDIHVLVSQRKLAWQLYLADIAENKRNSGLGLIAPFISVLIHVLLLGSVMGLVFNEPLEKFIPFFAVSFSIWQGISIFVSDISYSNDKAMRYISFHNISGFISNLSSTYEFVVALLLKICGSFVIILFVNSTTIFNANYLAFAVGLFLLTLVLLTWSLPLAYLFDRMRILRGFLPQILFAIYLVTPILWAPDRLESHRWLVDFNPIYHLIELARSPIIDGNFPLTSILISVGLITMGFTMSYLLFPANRCLVVYRWMS</sequence>
<name>A0A0X1T599_PSEAA</name>
<dbReference type="GO" id="GO:0140359">
    <property type="term" value="F:ABC-type transporter activity"/>
    <property type="evidence" value="ECO:0007669"/>
    <property type="project" value="InterPro"/>
</dbReference>
<dbReference type="EMBL" id="CP014135">
    <property type="protein sequence ID" value="AMB87221.1"/>
    <property type="molecule type" value="Genomic_DNA"/>
</dbReference>
<evidence type="ECO:0000256" key="6">
    <source>
        <dbReference type="ARBA" id="ARBA00022989"/>
    </source>
</evidence>
<evidence type="ECO:0000256" key="1">
    <source>
        <dbReference type="ARBA" id="ARBA00004651"/>
    </source>
</evidence>
<dbReference type="PANTHER" id="PTHR30413">
    <property type="entry name" value="INNER MEMBRANE TRANSPORT PERMEASE"/>
    <property type="match status" value="1"/>
</dbReference>
<keyword evidence="3" id="KW-0813">Transport</keyword>
<feature type="transmembrane region" description="Helical" evidence="9">
    <location>
        <begin position="155"/>
        <end position="179"/>
    </location>
</feature>
<dbReference type="STRING" id="46677.AWM79_18760"/>
<dbReference type="KEGG" id="pagb:AWM79_18760"/>
<dbReference type="GO" id="GO:0005886">
    <property type="term" value="C:plasma membrane"/>
    <property type="evidence" value="ECO:0007669"/>
    <property type="project" value="UniProtKB-SubCell"/>
</dbReference>
<evidence type="ECO:0000256" key="4">
    <source>
        <dbReference type="ARBA" id="ARBA00022475"/>
    </source>
</evidence>
<accession>A0A0X1T599</accession>
<dbReference type="GO" id="GO:0015774">
    <property type="term" value="P:polysaccharide transport"/>
    <property type="evidence" value="ECO:0007669"/>
    <property type="project" value="UniProtKB-KW"/>
</dbReference>
<keyword evidence="5 9" id="KW-0812">Transmembrane</keyword>
<keyword evidence="7" id="KW-0762">Sugar transport</keyword>
<evidence type="ECO:0000256" key="3">
    <source>
        <dbReference type="ARBA" id="ARBA00022448"/>
    </source>
</evidence>
<evidence type="ECO:0000256" key="7">
    <source>
        <dbReference type="ARBA" id="ARBA00023047"/>
    </source>
</evidence>
<comment type="subcellular location">
    <subcellularLocation>
        <location evidence="1">Cell membrane</location>
        <topology evidence="1">Multi-pass membrane protein</topology>
    </subcellularLocation>
</comment>
<dbReference type="Pfam" id="PF01061">
    <property type="entry name" value="ABC2_membrane"/>
    <property type="match status" value="1"/>
</dbReference>
<feature type="domain" description="ABC-2 type transporter transmembrane" evidence="10">
    <location>
        <begin position="31"/>
        <end position="230"/>
    </location>
</feature>
<evidence type="ECO:0000256" key="5">
    <source>
        <dbReference type="ARBA" id="ARBA00022692"/>
    </source>
</evidence>
<dbReference type="InterPro" id="IPR013525">
    <property type="entry name" value="ABC2_TM"/>
</dbReference>
<reference evidence="11 12" key="1">
    <citation type="submission" date="2016-01" db="EMBL/GenBank/DDBJ databases">
        <authorList>
            <person name="McClelland M."/>
            <person name="Jain A."/>
            <person name="Saraogi P."/>
            <person name="Mendelson R."/>
            <person name="Westerman R."/>
            <person name="SanMiguel P."/>
            <person name="Csonka L."/>
        </authorList>
    </citation>
    <scope>NUCLEOTIDE SEQUENCE [LARGE SCALE GENOMIC DNA]</scope>
    <source>
        <strain evidence="11 12">NCPPB 2472</strain>
    </source>
</reference>
<dbReference type="RefSeq" id="WP_060783521.1">
    <property type="nucleotide sequence ID" value="NZ_CP014135.1"/>
</dbReference>
<proteinExistence type="inferred from homology"/>
<evidence type="ECO:0000259" key="10">
    <source>
        <dbReference type="Pfam" id="PF01061"/>
    </source>
</evidence>
<evidence type="ECO:0000256" key="2">
    <source>
        <dbReference type="ARBA" id="ARBA00007783"/>
    </source>
</evidence>
<feature type="transmembrane region" description="Helical" evidence="9">
    <location>
        <begin position="237"/>
        <end position="260"/>
    </location>
</feature>
<comment type="similarity">
    <text evidence="2">Belongs to the ABC-2 integral membrane protein family.</text>
</comment>
<keyword evidence="8 9" id="KW-0472">Membrane</keyword>
<evidence type="ECO:0000313" key="11">
    <source>
        <dbReference type="EMBL" id="AMB87221.1"/>
    </source>
</evidence>
<keyword evidence="4" id="KW-1003">Cell membrane</keyword>
<evidence type="ECO:0000313" key="12">
    <source>
        <dbReference type="Proteomes" id="UP000063229"/>
    </source>
</evidence>
<feature type="transmembrane region" description="Helical" evidence="9">
    <location>
        <begin position="188"/>
        <end position="205"/>
    </location>
</feature>
<evidence type="ECO:0000256" key="8">
    <source>
        <dbReference type="ARBA" id="ARBA00023136"/>
    </source>
</evidence>
<evidence type="ECO:0000256" key="9">
    <source>
        <dbReference type="SAM" id="Phobius"/>
    </source>
</evidence>
<dbReference type="Proteomes" id="UP000063229">
    <property type="component" value="Chromosome"/>
</dbReference>
<dbReference type="AlphaFoldDB" id="A0A0X1T599"/>
<dbReference type="GO" id="GO:0015920">
    <property type="term" value="P:lipopolysaccharide transport"/>
    <property type="evidence" value="ECO:0007669"/>
    <property type="project" value="TreeGrafter"/>
</dbReference>
<keyword evidence="6 9" id="KW-1133">Transmembrane helix</keyword>
<keyword evidence="12" id="KW-1185">Reference proteome</keyword>